<feature type="compositionally biased region" description="Acidic residues" evidence="2">
    <location>
        <begin position="228"/>
        <end position="242"/>
    </location>
</feature>
<reference evidence="4" key="1">
    <citation type="journal article" date="2012" name="Science">
        <title>The Paleozoic origin of enzymatic lignin decomposition reconstructed from 31 fungal genomes.</title>
        <authorList>
            <person name="Floudas D."/>
            <person name="Binder M."/>
            <person name="Riley R."/>
            <person name="Barry K."/>
            <person name="Blanchette R.A."/>
            <person name="Henrissat B."/>
            <person name="Martinez A.T."/>
            <person name="Otillar R."/>
            <person name="Spatafora J.W."/>
            <person name="Yadav J.S."/>
            <person name="Aerts A."/>
            <person name="Benoit I."/>
            <person name="Boyd A."/>
            <person name="Carlson A."/>
            <person name="Copeland A."/>
            <person name="Coutinho P.M."/>
            <person name="de Vries R.P."/>
            <person name="Ferreira P."/>
            <person name="Findley K."/>
            <person name="Foster B."/>
            <person name="Gaskell J."/>
            <person name="Glotzer D."/>
            <person name="Gorecki P."/>
            <person name="Heitman J."/>
            <person name="Hesse C."/>
            <person name="Hori C."/>
            <person name="Igarashi K."/>
            <person name="Jurgens J.A."/>
            <person name="Kallen N."/>
            <person name="Kersten P."/>
            <person name="Kohler A."/>
            <person name="Kuees U."/>
            <person name="Kumar T.K.A."/>
            <person name="Kuo A."/>
            <person name="LaButti K."/>
            <person name="Larrondo L.F."/>
            <person name="Lindquist E."/>
            <person name="Ling A."/>
            <person name="Lombard V."/>
            <person name="Lucas S."/>
            <person name="Lundell T."/>
            <person name="Martin R."/>
            <person name="McLaughlin D.J."/>
            <person name="Morgenstern I."/>
            <person name="Morin E."/>
            <person name="Murat C."/>
            <person name="Nagy L.G."/>
            <person name="Nolan M."/>
            <person name="Ohm R.A."/>
            <person name="Patyshakuliyeva A."/>
            <person name="Rokas A."/>
            <person name="Ruiz-Duenas F.J."/>
            <person name="Sabat G."/>
            <person name="Salamov A."/>
            <person name="Samejima M."/>
            <person name="Schmutz J."/>
            <person name="Slot J.C."/>
            <person name="St John F."/>
            <person name="Stenlid J."/>
            <person name="Sun H."/>
            <person name="Sun S."/>
            <person name="Syed K."/>
            <person name="Tsang A."/>
            <person name="Wiebenga A."/>
            <person name="Young D."/>
            <person name="Pisabarro A."/>
            <person name="Eastwood D.C."/>
            <person name="Martin F."/>
            <person name="Cullen D."/>
            <person name="Grigoriev I.V."/>
            <person name="Hibbett D.S."/>
        </authorList>
    </citation>
    <scope>NUCLEOTIDE SEQUENCE [LARGE SCALE GENOMIC DNA]</scope>
    <source>
        <strain evidence="4">RWD-64-598 SS2</strain>
    </source>
</reference>
<accession>A0A5M3M933</accession>
<dbReference type="OMA" id="GYKMRTH"/>
<dbReference type="AlphaFoldDB" id="A0A5M3M933"/>
<keyword evidence="1" id="KW-0175">Coiled coil</keyword>
<evidence type="ECO:0000256" key="1">
    <source>
        <dbReference type="SAM" id="Coils"/>
    </source>
</evidence>
<dbReference type="GeneID" id="19208453"/>
<name>A0A5M3M933_CONPW</name>
<feature type="coiled-coil region" evidence="1">
    <location>
        <begin position="112"/>
        <end position="139"/>
    </location>
</feature>
<evidence type="ECO:0000313" key="4">
    <source>
        <dbReference type="Proteomes" id="UP000053558"/>
    </source>
</evidence>
<dbReference type="Proteomes" id="UP000053558">
    <property type="component" value="Unassembled WGS sequence"/>
</dbReference>
<comment type="caution">
    <text evidence="3">The sequence shown here is derived from an EMBL/GenBank/DDBJ whole genome shotgun (WGS) entry which is preliminary data.</text>
</comment>
<evidence type="ECO:0000256" key="2">
    <source>
        <dbReference type="SAM" id="MobiDB-lite"/>
    </source>
</evidence>
<organism evidence="3 4">
    <name type="scientific">Coniophora puteana (strain RWD-64-598)</name>
    <name type="common">Brown rot fungus</name>
    <dbReference type="NCBI Taxonomy" id="741705"/>
    <lineage>
        <taxon>Eukaryota</taxon>
        <taxon>Fungi</taxon>
        <taxon>Dikarya</taxon>
        <taxon>Basidiomycota</taxon>
        <taxon>Agaricomycotina</taxon>
        <taxon>Agaricomycetes</taxon>
        <taxon>Agaricomycetidae</taxon>
        <taxon>Boletales</taxon>
        <taxon>Coniophorineae</taxon>
        <taxon>Coniophoraceae</taxon>
        <taxon>Coniophora</taxon>
    </lineage>
</organism>
<feature type="region of interest" description="Disordered" evidence="2">
    <location>
        <begin position="202"/>
        <end position="244"/>
    </location>
</feature>
<dbReference type="EMBL" id="JH711588">
    <property type="protein sequence ID" value="EIW75719.1"/>
    <property type="molecule type" value="Genomic_DNA"/>
</dbReference>
<protein>
    <submittedName>
        <fullName evidence="3">Uncharacterized protein</fullName>
    </submittedName>
</protein>
<evidence type="ECO:0000313" key="3">
    <source>
        <dbReference type="EMBL" id="EIW75719.1"/>
    </source>
</evidence>
<keyword evidence="4" id="KW-1185">Reference proteome</keyword>
<gene>
    <name evidence="3" type="ORF">CONPUDRAFT_65852</name>
</gene>
<dbReference type="OrthoDB" id="2676448at2759"/>
<dbReference type="RefSeq" id="XP_007774110.1">
    <property type="nucleotide sequence ID" value="XM_007775920.1"/>
</dbReference>
<proteinExistence type="predicted"/>
<dbReference type="KEGG" id="cput:CONPUDRAFT_65852"/>
<sequence>MAVQYIHNRKYHQALNNLQRLVVLRLMELHKLNIAQTGYKMRTHIAKSLQNRCKAIRTAIKVYNDTAHAIGRPALEWSKVSNHSFLEEFTLLHETRNDIRARAWTQPVMRELMKQSLRVERAEEEILRLNVEVRRLHTAIVDEEREFARVLRDLQQAGNPIYGAVLESCEHRMRVNACVMQRLEDIFALSGFTGSSEVGVRLGSDVDSSTSPAATSRLRGEARGEATPGDDGDAHEPDDDQLQEIGNLVDYITDLEVGS</sequence>